<organism evidence="3">
    <name type="scientific">Cyclophora tenuis</name>
    <name type="common">Marine diatom</name>
    <dbReference type="NCBI Taxonomy" id="216820"/>
    <lineage>
        <taxon>Eukaryota</taxon>
        <taxon>Sar</taxon>
        <taxon>Stramenopiles</taxon>
        <taxon>Ochrophyta</taxon>
        <taxon>Bacillariophyta</taxon>
        <taxon>Fragilariophyceae</taxon>
        <taxon>Fragilariophycidae</taxon>
        <taxon>Cyclophorales</taxon>
        <taxon>Cyclophoraceae</taxon>
        <taxon>Cyclophora</taxon>
    </lineage>
</organism>
<gene>
    <name evidence="3" type="ORF">CTEN0397_LOCUS15552</name>
</gene>
<dbReference type="EMBL" id="HBFW01024215">
    <property type="protein sequence ID" value="CAD8944442.1"/>
    <property type="molecule type" value="Transcribed_RNA"/>
</dbReference>
<dbReference type="GO" id="GO:0006099">
    <property type="term" value="P:tricarboxylic acid cycle"/>
    <property type="evidence" value="ECO:0007669"/>
    <property type="project" value="TreeGrafter"/>
</dbReference>
<dbReference type="PANTHER" id="PTHR12469:SF2">
    <property type="entry name" value="SUCCINATE DEHYDROGENASE ASSEMBLY FACTOR 2, MITOCHONDRIAL"/>
    <property type="match status" value="1"/>
</dbReference>
<evidence type="ECO:0000256" key="2">
    <source>
        <dbReference type="ARBA" id="ARBA00023186"/>
    </source>
</evidence>
<reference evidence="3" key="1">
    <citation type="submission" date="2021-01" db="EMBL/GenBank/DDBJ databases">
        <authorList>
            <person name="Corre E."/>
            <person name="Pelletier E."/>
            <person name="Niang G."/>
            <person name="Scheremetjew M."/>
            <person name="Finn R."/>
            <person name="Kale V."/>
            <person name="Holt S."/>
            <person name="Cochrane G."/>
            <person name="Meng A."/>
            <person name="Brown T."/>
            <person name="Cohen L."/>
        </authorList>
    </citation>
    <scope>NUCLEOTIDE SEQUENCE</scope>
    <source>
        <strain evidence="3">ECT3854</strain>
    </source>
</reference>
<proteinExistence type="predicted"/>
<dbReference type="AlphaFoldDB" id="A0A7S1DBR3"/>
<dbReference type="PANTHER" id="PTHR12469">
    <property type="entry name" value="PROTEIN EMI5 HOMOLOG, MITOCHONDRIAL"/>
    <property type="match status" value="1"/>
</dbReference>
<dbReference type="Pfam" id="PF03937">
    <property type="entry name" value="Sdh5"/>
    <property type="match status" value="1"/>
</dbReference>
<protein>
    <recommendedName>
        <fullName evidence="4">Succinate dehydrogenase assembly factor 2, mitochondrial</fullName>
    </recommendedName>
</protein>
<keyword evidence="1" id="KW-0496">Mitochondrion</keyword>
<dbReference type="InterPro" id="IPR005631">
    <property type="entry name" value="SDH"/>
</dbReference>
<dbReference type="InterPro" id="IPR036714">
    <property type="entry name" value="SDH_sf"/>
</dbReference>
<evidence type="ECO:0008006" key="4">
    <source>
        <dbReference type="Google" id="ProtNLM"/>
    </source>
</evidence>
<evidence type="ECO:0000256" key="1">
    <source>
        <dbReference type="ARBA" id="ARBA00023128"/>
    </source>
</evidence>
<keyword evidence="2" id="KW-0143">Chaperone</keyword>
<sequence length="192" mass="21953">MIRSVQPLLPRSRLVLASSQPTLQRLWYRGDSGDGERNLSDKEEALLQVAIPKAEMIMERHVRLPQLQDIPVSSLGTQSADADLELDVRRKRLVYRSKQRGWLEVDLLLGTWAHENVPLLSHTELDDFEAFVNMETIDIYNIVTLRTDLPEELKTTHGNSVVERIQAWARDSPLGKADPDTYKTVKTEKNLI</sequence>
<dbReference type="FunFam" id="1.10.150.250:FF:000004">
    <property type="entry name" value="Succinate dehydrogenase assembly factor 2, mitochondrial"/>
    <property type="match status" value="1"/>
</dbReference>
<dbReference type="GO" id="GO:0005739">
    <property type="term" value="C:mitochondrion"/>
    <property type="evidence" value="ECO:0007669"/>
    <property type="project" value="TreeGrafter"/>
</dbReference>
<dbReference type="GO" id="GO:0006121">
    <property type="term" value="P:mitochondrial electron transport, succinate to ubiquinone"/>
    <property type="evidence" value="ECO:0007669"/>
    <property type="project" value="TreeGrafter"/>
</dbReference>
<dbReference type="Gene3D" id="1.10.150.250">
    <property type="entry name" value="Flavinator of succinate dehydrogenase"/>
    <property type="match status" value="1"/>
</dbReference>
<evidence type="ECO:0000313" key="3">
    <source>
        <dbReference type="EMBL" id="CAD8944442.1"/>
    </source>
</evidence>
<dbReference type="GO" id="GO:0034553">
    <property type="term" value="P:mitochondrial respiratory chain complex II assembly"/>
    <property type="evidence" value="ECO:0007669"/>
    <property type="project" value="TreeGrafter"/>
</dbReference>
<dbReference type="SUPFAM" id="SSF109910">
    <property type="entry name" value="YgfY-like"/>
    <property type="match status" value="1"/>
</dbReference>
<name>A0A7S1DBR3_CYCTE</name>
<accession>A0A7S1DBR3</accession>